<dbReference type="PANTHER" id="PTHR48477:SF1">
    <property type="entry name" value="PHOSPHATE TRANSPORTER PHO1"/>
    <property type="match status" value="1"/>
</dbReference>
<organism evidence="2 3">
    <name type="scientific">Brassica oleracea var. oleracea</name>
    <dbReference type="NCBI Taxonomy" id="109376"/>
    <lineage>
        <taxon>Eukaryota</taxon>
        <taxon>Viridiplantae</taxon>
        <taxon>Streptophyta</taxon>
        <taxon>Embryophyta</taxon>
        <taxon>Tracheophyta</taxon>
        <taxon>Spermatophyta</taxon>
        <taxon>Magnoliopsida</taxon>
        <taxon>eudicotyledons</taxon>
        <taxon>Gunneridae</taxon>
        <taxon>Pentapetalae</taxon>
        <taxon>rosids</taxon>
        <taxon>malvids</taxon>
        <taxon>Brassicales</taxon>
        <taxon>Brassicaceae</taxon>
        <taxon>Brassiceae</taxon>
        <taxon>Brassica</taxon>
    </lineage>
</organism>
<evidence type="ECO:0000259" key="1">
    <source>
        <dbReference type="PROSITE" id="PS51382"/>
    </source>
</evidence>
<evidence type="ECO:0000313" key="3">
    <source>
        <dbReference type="Proteomes" id="UP000032141"/>
    </source>
</evidence>
<dbReference type="HOGENOM" id="CLU_837714_0_0_1"/>
<reference evidence="2 3" key="1">
    <citation type="journal article" date="2014" name="Genome Biol.">
        <title>Transcriptome and methylome profiling reveals relics of genome dominance in the mesopolyploid Brassica oleracea.</title>
        <authorList>
            <person name="Parkin I.A."/>
            <person name="Koh C."/>
            <person name="Tang H."/>
            <person name="Robinson S.J."/>
            <person name="Kagale S."/>
            <person name="Clarke W.E."/>
            <person name="Town C.D."/>
            <person name="Nixon J."/>
            <person name="Krishnakumar V."/>
            <person name="Bidwell S.L."/>
            <person name="Denoeud F."/>
            <person name="Belcram H."/>
            <person name="Links M.G."/>
            <person name="Just J."/>
            <person name="Clarke C."/>
            <person name="Bender T."/>
            <person name="Huebert T."/>
            <person name="Mason A.S."/>
            <person name="Pires J.C."/>
            <person name="Barker G."/>
            <person name="Moore J."/>
            <person name="Walley P.G."/>
            <person name="Manoli S."/>
            <person name="Batley J."/>
            <person name="Edwards D."/>
            <person name="Nelson M.N."/>
            <person name="Wang X."/>
            <person name="Paterson A.H."/>
            <person name="King G."/>
            <person name="Bancroft I."/>
            <person name="Chalhoub B."/>
            <person name="Sharpe A.G."/>
        </authorList>
    </citation>
    <scope>NUCLEOTIDE SEQUENCE</scope>
    <source>
        <strain evidence="2 3">cv. TO1000</strain>
    </source>
</reference>
<dbReference type="Pfam" id="PF03105">
    <property type="entry name" value="SPX"/>
    <property type="match status" value="1"/>
</dbReference>
<dbReference type="GO" id="GO:0016036">
    <property type="term" value="P:cellular response to phosphate starvation"/>
    <property type="evidence" value="ECO:0007669"/>
    <property type="project" value="InterPro"/>
</dbReference>
<dbReference type="PANTHER" id="PTHR48477">
    <property type="entry name" value="PHOSPHATE TRANSPORTER PHO1"/>
    <property type="match status" value="1"/>
</dbReference>
<dbReference type="eggNOG" id="KOG1162">
    <property type="taxonomic scope" value="Eukaryota"/>
</dbReference>
<protein>
    <recommendedName>
        <fullName evidence="1">SPX domain-containing protein</fullName>
    </recommendedName>
</protein>
<proteinExistence type="predicted"/>
<name>A0A0D3AM77_BRAOL</name>
<reference evidence="2" key="2">
    <citation type="submission" date="2015-03" db="UniProtKB">
        <authorList>
            <consortium name="EnsemblPlants"/>
        </authorList>
    </citation>
    <scope>IDENTIFICATION</scope>
</reference>
<evidence type="ECO:0000313" key="2">
    <source>
        <dbReference type="EnsemblPlants" id="Bo2g041910.1"/>
    </source>
</evidence>
<dbReference type="Gramene" id="Bo2g041910.1">
    <property type="protein sequence ID" value="Bo2g041910.1"/>
    <property type="gene ID" value="Bo2g041910"/>
</dbReference>
<feature type="domain" description="SPX" evidence="1">
    <location>
        <begin position="2"/>
        <end position="320"/>
    </location>
</feature>
<dbReference type="InterPro" id="IPR052486">
    <property type="entry name" value="PHO1"/>
</dbReference>
<dbReference type="InterPro" id="IPR034092">
    <property type="entry name" value="PHO1_SPX"/>
</dbReference>
<accession>A0A0D3AM77</accession>
<dbReference type="EnsemblPlants" id="Bo2g041910.1">
    <property type="protein sequence ID" value="Bo2g041910.1"/>
    <property type="gene ID" value="Bo2g041910"/>
</dbReference>
<dbReference type="OMA" id="GECIKKQ"/>
<dbReference type="AlphaFoldDB" id="A0A0D3AM77"/>
<keyword evidence="3" id="KW-1185">Reference proteome</keyword>
<dbReference type="STRING" id="109376.A0A0D3AM77"/>
<dbReference type="PROSITE" id="PS51382">
    <property type="entry name" value="SPX"/>
    <property type="match status" value="1"/>
</dbReference>
<sequence length="332" mass="37822">MVKFTKQFEGQLVPEWKDAFVDYSQLKKDLKKIHLITNGVEKTQTETSFIKTIKSSLGKLSLFGNKERERSRAIKVHTKLASSGSDSDVYETELLEKVADDTDAAKEFFVCLDTQLNKVNQFYKTKEKEFVERGECIKKQMEILIELKDAFKQKQANGESTQLSKEDDTISCTISCDLENNEAEALESPRSEEPIKINNEDSKLRTVSGRVFSCQGKNLKIKIPLTNPSRTFSAISYLIKEDLINQSSSKKCGPDGVKKLRISKKKLSHAEKMIKGALTELYKGLNYLKTYRSLNMLTFMNILKKFDKITGKQILPIYLKVVESSYFNSQGN</sequence>
<dbReference type="Proteomes" id="UP000032141">
    <property type="component" value="Chromosome C2"/>
</dbReference>
<dbReference type="InterPro" id="IPR004331">
    <property type="entry name" value="SPX_dom"/>
</dbReference>
<dbReference type="CDD" id="cd14476">
    <property type="entry name" value="SPX_PHO1_like"/>
    <property type="match status" value="1"/>
</dbReference>